<dbReference type="GO" id="GO:0052621">
    <property type="term" value="F:diguanylate cyclase activity"/>
    <property type="evidence" value="ECO:0007669"/>
    <property type="project" value="TreeGrafter"/>
</dbReference>
<dbReference type="GO" id="GO:0005886">
    <property type="term" value="C:plasma membrane"/>
    <property type="evidence" value="ECO:0007669"/>
    <property type="project" value="TreeGrafter"/>
</dbReference>
<dbReference type="InterPro" id="IPR011006">
    <property type="entry name" value="CheY-like_superfamily"/>
</dbReference>
<keyword evidence="1" id="KW-0597">Phosphoprotein</keyword>
<organism evidence="4 5">
    <name type="scientific">Candidatus Glassbacteria bacterium GWA2_58_10</name>
    <dbReference type="NCBI Taxonomy" id="1817865"/>
    <lineage>
        <taxon>Bacteria</taxon>
        <taxon>Candidatus Glassiibacteriota</taxon>
    </lineage>
</organism>
<accession>A0A1F5YDV0</accession>
<dbReference type="PANTHER" id="PTHR45138:SF9">
    <property type="entry name" value="DIGUANYLATE CYCLASE DGCM-RELATED"/>
    <property type="match status" value="1"/>
</dbReference>
<dbReference type="InterPro" id="IPR001789">
    <property type="entry name" value="Sig_transdc_resp-reg_receiver"/>
</dbReference>
<dbReference type="FunFam" id="3.30.70.270:FF:000001">
    <property type="entry name" value="Diguanylate cyclase domain protein"/>
    <property type="match status" value="1"/>
</dbReference>
<dbReference type="SUPFAM" id="SSF55073">
    <property type="entry name" value="Nucleotide cyclase"/>
    <property type="match status" value="1"/>
</dbReference>
<dbReference type="InterPro" id="IPR000160">
    <property type="entry name" value="GGDEF_dom"/>
</dbReference>
<dbReference type="PANTHER" id="PTHR45138">
    <property type="entry name" value="REGULATORY COMPONENTS OF SENSORY TRANSDUCTION SYSTEM"/>
    <property type="match status" value="1"/>
</dbReference>
<dbReference type="GO" id="GO:1902201">
    <property type="term" value="P:negative regulation of bacterial-type flagellum-dependent cell motility"/>
    <property type="evidence" value="ECO:0007669"/>
    <property type="project" value="TreeGrafter"/>
</dbReference>
<dbReference type="InterPro" id="IPR043128">
    <property type="entry name" value="Rev_trsase/Diguanyl_cyclase"/>
</dbReference>
<evidence type="ECO:0000313" key="4">
    <source>
        <dbReference type="EMBL" id="OGF98323.1"/>
    </source>
</evidence>
<feature type="domain" description="Response regulatory" evidence="2">
    <location>
        <begin position="2"/>
        <end position="119"/>
    </location>
</feature>
<dbReference type="CDD" id="cd01949">
    <property type="entry name" value="GGDEF"/>
    <property type="match status" value="1"/>
</dbReference>
<dbReference type="NCBIfam" id="TIGR00254">
    <property type="entry name" value="GGDEF"/>
    <property type="match status" value="1"/>
</dbReference>
<dbReference type="Gene3D" id="3.40.50.2300">
    <property type="match status" value="1"/>
</dbReference>
<dbReference type="InterPro" id="IPR050469">
    <property type="entry name" value="Diguanylate_Cyclase"/>
</dbReference>
<dbReference type="PROSITE" id="PS50887">
    <property type="entry name" value="GGDEF"/>
    <property type="match status" value="1"/>
</dbReference>
<dbReference type="Pfam" id="PF00072">
    <property type="entry name" value="Response_reg"/>
    <property type="match status" value="1"/>
</dbReference>
<name>A0A1F5YDV0_9BACT</name>
<dbReference type="Proteomes" id="UP000176992">
    <property type="component" value="Unassembled WGS sequence"/>
</dbReference>
<dbReference type="SMART" id="SM00448">
    <property type="entry name" value="REC"/>
    <property type="match status" value="1"/>
</dbReference>
<dbReference type="PROSITE" id="PS50110">
    <property type="entry name" value="RESPONSE_REGULATORY"/>
    <property type="match status" value="1"/>
</dbReference>
<dbReference type="Gene3D" id="3.30.70.270">
    <property type="match status" value="1"/>
</dbReference>
<reference evidence="4 5" key="1">
    <citation type="journal article" date="2016" name="Nat. Commun.">
        <title>Thousands of microbial genomes shed light on interconnected biogeochemical processes in an aquifer system.</title>
        <authorList>
            <person name="Anantharaman K."/>
            <person name="Brown C.T."/>
            <person name="Hug L.A."/>
            <person name="Sharon I."/>
            <person name="Castelle C.J."/>
            <person name="Probst A.J."/>
            <person name="Thomas B.C."/>
            <person name="Singh A."/>
            <person name="Wilkins M.J."/>
            <person name="Karaoz U."/>
            <person name="Brodie E.L."/>
            <person name="Williams K.H."/>
            <person name="Hubbard S.S."/>
            <person name="Banfield J.F."/>
        </authorList>
    </citation>
    <scope>NUCLEOTIDE SEQUENCE [LARGE SCALE GENOMIC DNA]</scope>
</reference>
<evidence type="ECO:0000259" key="3">
    <source>
        <dbReference type="PROSITE" id="PS50887"/>
    </source>
</evidence>
<dbReference type="SMART" id="SM00267">
    <property type="entry name" value="GGDEF"/>
    <property type="match status" value="1"/>
</dbReference>
<protein>
    <submittedName>
        <fullName evidence="4">Diguanylate cyclase response regulator</fullName>
    </submittedName>
</protein>
<dbReference type="AlphaFoldDB" id="A0A1F5YDV0"/>
<dbReference type="Pfam" id="PF00990">
    <property type="entry name" value="GGDEF"/>
    <property type="match status" value="1"/>
</dbReference>
<evidence type="ECO:0000259" key="2">
    <source>
        <dbReference type="PROSITE" id="PS50110"/>
    </source>
</evidence>
<dbReference type="GO" id="GO:0043709">
    <property type="term" value="P:cell adhesion involved in single-species biofilm formation"/>
    <property type="evidence" value="ECO:0007669"/>
    <property type="project" value="TreeGrafter"/>
</dbReference>
<evidence type="ECO:0000313" key="5">
    <source>
        <dbReference type="Proteomes" id="UP000176992"/>
    </source>
</evidence>
<proteinExistence type="predicted"/>
<dbReference type="EMBL" id="MFIV01000127">
    <property type="protein sequence ID" value="OGF98323.1"/>
    <property type="molecule type" value="Genomic_DNA"/>
</dbReference>
<sequence>MKILIAEDDPVSRRLLESLLLKWGYEVIAVSNGREALQCLLAENAPRLALLDWAMPALDGVELCRNIRARETLHYVYSILITAKSRKEDLILGMEAGADDYIVKPYDPDELRVRLRAARRILDLQDTLLQKQEQLKSLATHDPLTGLLNHVAILDILENELDRSSRGDNPVSVIMADIDHFKGVNDTWGHIAGDAVLRGVAAIIIRSMRKYDSPGRYGGEEFLCVIPGCGLKEALGIARRINATVAEKPFDTSEGMISTTISLGVAISGAQWKKVSGEELVHLADQAMYRAKDNGRNRVESAQGELA</sequence>
<dbReference type="GO" id="GO:0000160">
    <property type="term" value="P:phosphorelay signal transduction system"/>
    <property type="evidence" value="ECO:0007669"/>
    <property type="project" value="InterPro"/>
</dbReference>
<evidence type="ECO:0000256" key="1">
    <source>
        <dbReference type="PROSITE-ProRule" id="PRU00169"/>
    </source>
</evidence>
<gene>
    <name evidence="4" type="ORF">A2Z86_07205</name>
</gene>
<dbReference type="SUPFAM" id="SSF52172">
    <property type="entry name" value="CheY-like"/>
    <property type="match status" value="1"/>
</dbReference>
<dbReference type="CDD" id="cd17574">
    <property type="entry name" value="REC_OmpR"/>
    <property type="match status" value="1"/>
</dbReference>
<feature type="modified residue" description="4-aspartylphosphate" evidence="1">
    <location>
        <position position="52"/>
    </location>
</feature>
<feature type="domain" description="GGDEF" evidence="3">
    <location>
        <begin position="169"/>
        <end position="304"/>
    </location>
</feature>
<dbReference type="InterPro" id="IPR029787">
    <property type="entry name" value="Nucleotide_cyclase"/>
</dbReference>
<comment type="caution">
    <text evidence="4">The sequence shown here is derived from an EMBL/GenBank/DDBJ whole genome shotgun (WGS) entry which is preliminary data.</text>
</comment>